<dbReference type="EMBL" id="JBIAZU010000003">
    <property type="protein sequence ID" value="MFF5291129.1"/>
    <property type="molecule type" value="Genomic_DNA"/>
</dbReference>
<keyword evidence="3" id="KW-1185">Reference proteome</keyword>
<keyword evidence="1" id="KW-0732">Signal</keyword>
<comment type="caution">
    <text evidence="2">The sequence shown here is derived from an EMBL/GenBank/DDBJ whole genome shotgun (WGS) entry which is preliminary data.</text>
</comment>
<reference evidence="2 3" key="1">
    <citation type="submission" date="2024-10" db="EMBL/GenBank/DDBJ databases">
        <title>The Natural Products Discovery Center: Release of the First 8490 Sequenced Strains for Exploring Actinobacteria Biosynthetic Diversity.</title>
        <authorList>
            <person name="Kalkreuter E."/>
            <person name="Kautsar S.A."/>
            <person name="Yang D."/>
            <person name="Bader C.D."/>
            <person name="Teijaro C.N."/>
            <person name="Fluegel L."/>
            <person name="Davis C.M."/>
            <person name="Simpson J.R."/>
            <person name="Lauterbach L."/>
            <person name="Steele A.D."/>
            <person name="Gui C."/>
            <person name="Meng S."/>
            <person name="Li G."/>
            <person name="Viehrig K."/>
            <person name="Ye F."/>
            <person name="Su P."/>
            <person name="Kiefer A.F."/>
            <person name="Nichols A."/>
            <person name="Cepeda A.J."/>
            <person name="Yan W."/>
            <person name="Fan B."/>
            <person name="Jiang Y."/>
            <person name="Adhikari A."/>
            <person name="Zheng C.-J."/>
            <person name="Schuster L."/>
            <person name="Cowan T.M."/>
            <person name="Smanski M.J."/>
            <person name="Chevrette M.G."/>
            <person name="De Carvalho L.P.S."/>
            <person name="Shen B."/>
        </authorList>
    </citation>
    <scope>NUCLEOTIDE SEQUENCE [LARGE SCALE GENOMIC DNA]</scope>
    <source>
        <strain evidence="2 3">NPDC000087</strain>
    </source>
</reference>
<name>A0ABW6WCV1_9ACTN</name>
<evidence type="ECO:0000313" key="2">
    <source>
        <dbReference type="EMBL" id="MFF5291129.1"/>
    </source>
</evidence>
<evidence type="ECO:0000256" key="1">
    <source>
        <dbReference type="SAM" id="SignalP"/>
    </source>
</evidence>
<dbReference type="InterPro" id="IPR025372">
    <property type="entry name" value="DUF4362"/>
</dbReference>
<evidence type="ECO:0000313" key="3">
    <source>
        <dbReference type="Proteomes" id="UP001602245"/>
    </source>
</evidence>
<dbReference type="RefSeq" id="WP_020516708.1">
    <property type="nucleotide sequence ID" value="NZ_JBIAZU010000003.1"/>
</dbReference>
<feature type="chain" id="PRO_5047031361" evidence="1">
    <location>
        <begin position="24"/>
        <end position="144"/>
    </location>
</feature>
<protein>
    <submittedName>
        <fullName evidence="2">DUF4362 domain-containing protein</fullName>
    </submittedName>
</protein>
<dbReference type="Pfam" id="PF14275">
    <property type="entry name" value="DUF4362"/>
    <property type="match status" value="1"/>
</dbReference>
<dbReference type="Proteomes" id="UP001602245">
    <property type="component" value="Unassembled WGS sequence"/>
</dbReference>
<gene>
    <name evidence="2" type="ORF">ACFY35_16935</name>
</gene>
<dbReference type="PROSITE" id="PS51257">
    <property type="entry name" value="PROKAR_LIPOPROTEIN"/>
    <property type="match status" value="1"/>
</dbReference>
<proteinExistence type="predicted"/>
<accession>A0ABW6WCV1</accession>
<sequence length="144" mass="14954">MHATRILTAALAASALGMMAACANDASEKTADARETADAGQKGAPGPVDCGTFVLGQGEKLPAGTTSCLLDAARAGRPAQLRVTRPTTEGDPIPFTYTVRTDGKIELVTDTRQDKFGPQRITRDICTGPAATPYGIEFASCVPE</sequence>
<organism evidence="2 3">
    <name type="scientific">Paractinoplanes globisporus</name>
    <dbReference type="NCBI Taxonomy" id="113565"/>
    <lineage>
        <taxon>Bacteria</taxon>
        <taxon>Bacillati</taxon>
        <taxon>Actinomycetota</taxon>
        <taxon>Actinomycetes</taxon>
        <taxon>Micromonosporales</taxon>
        <taxon>Micromonosporaceae</taxon>
        <taxon>Paractinoplanes</taxon>
    </lineage>
</organism>
<feature type="signal peptide" evidence="1">
    <location>
        <begin position="1"/>
        <end position="23"/>
    </location>
</feature>